<dbReference type="PANTHER" id="PTHR37534:SF49">
    <property type="entry name" value="LYSINE BIOSYNTHESIS REGULATORY PROTEIN LYS14"/>
    <property type="match status" value="1"/>
</dbReference>
<dbReference type="Pfam" id="PF00172">
    <property type="entry name" value="Zn_clus"/>
    <property type="match status" value="1"/>
</dbReference>
<dbReference type="SMART" id="SM00066">
    <property type="entry name" value="GAL4"/>
    <property type="match status" value="1"/>
</dbReference>
<evidence type="ECO:0000256" key="3">
    <source>
        <dbReference type="SAM" id="MobiDB-lite"/>
    </source>
</evidence>
<name>A0A366RS68_9HYPO</name>
<feature type="region of interest" description="Disordered" evidence="3">
    <location>
        <begin position="59"/>
        <end position="84"/>
    </location>
</feature>
<protein>
    <recommendedName>
        <fullName evidence="4">Zn(2)-C6 fungal-type domain-containing protein</fullName>
    </recommendedName>
</protein>
<evidence type="ECO:0000256" key="2">
    <source>
        <dbReference type="ARBA" id="ARBA00023242"/>
    </source>
</evidence>
<evidence type="ECO:0000313" key="5">
    <source>
        <dbReference type="EMBL" id="RBR19246.1"/>
    </source>
</evidence>
<gene>
    <name evidence="5" type="ORF">FIESC28_05711</name>
</gene>
<reference evidence="5 6" key="1">
    <citation type="submission" date="2018-06" db="EMBL/GenBank/DDBJ databases">
        <title>Fusarium incarnatum-equiseti species complex species 28.</title>
        <authorList>
            <person name="Gardiner D.M."/>
        </authorList>
    </citation>
    <scope>NUCLEOTIDE SEQUENCE [LARGE SCALE GENOMIC DNA]</scope>
    <source>
        <strain evidence="5 6">FIESC_28</strain>
    </source>
</reference>
<feature type="domain" description="Zn(2)-C6 fungal-type" evidence="4">
    <location>
        <begin position="18"/>
        <end position="46"/>
    </location>
</feature>
<dbReference type="SUPFAM" id="SSF57701">
    <property type="entry name" value="Zn2/Cys6 DNA-binding domain"/>
    <property type="match status" value="1"/>
</dbReference>
<evidence type="ECO:0000259" key="4">
    <source>
        <dbReference type="PROSITE" id="PS50048"/>
    </source>
</evidence>
<dbReference type="GO" id="GO:0008270">
    <property type="term" value="F:zinc ion binding"/>
    <property type="evidence" value="ECO:0007669"/>
    <property type="project" value="InterPro"/>
</dbReference>
<evidence type="ECO:0000313" key="6">
    <source>
        <dbReference type="Proteomes" id="UP000253153"/>
    </source>
</evidence>
<dbReference type="GO" id="GO:0000981">
    <property type="term" value="F:DNA-binding transcription factor activity, RNA polymerase II-specific"/>
    <property type="evidence" value="ECO:0007669"/>
    <property type="project" value="InterPro"/>
</dbReference>
<organism evidence="5 6">
    <name type="scientific">Fusarium coffeatum</name>
    <dbReference type="NCBI Taxonomy" id="231269"/>
    <lineage>
        <taxon>Eukaryota</taxon>
        <taxon>Fungi</taxon>
        <taxon>Dikarya</taxon>
        <taxon>Ascomycota</taxon>
        <taxon>Pezizomycotina</taxon>
        <taxon>Sordariomycetes</taxon>
        <taxon>Hypocreomycetidae</taxon>
        <taxon>Hypocreales</taxon>
        <taxon>Nectriaceae</taxon>
        <taxon>Fusarium</taxon>
        <taxon>Fusarium incarnatum-equiseti species complex</taxon>
    </lineage>
</organism>
<dbReference type="PANTHER" id="PTHR37534">
    <property type="entry name" value="TRANSCRIPTIONAL ACTIVATOR PROTEIN UGA3"/>
    <property type="match status" value="1"/>
</dbReference>
<dbReference type="EMBL" id="QKXC01000116">
    <property type="protein sequence ID" value="RBR19246.1"/>
    <property type="molecule type" value="Genomic_DNA"/>
</dbReference>
<dbReference type="GO" id="GO:0045944">
    <property type="term" value="P:positive regulation of transcription by RNA polymerase II"/>
    <property type="evidence" value="ECO:0007669"/>
    <property type="project" value="TreeGrafter"/>
</dbReference>
<dbReference type="GO" id="GO:0005634">
    <property type="term" value="C:nucleus"/>
    <property type="evidence" value="ECO:0007669"/>
    <property type="project" value="UniProtKB-SubCell"/>
</dbReference>
<evidence type="ECO:0000256" key="1">
    <source>
        <dbReference type="ARBA" id="ARBA00004123"/>
    </source>
</evidence>
<dbReference type="InterPro" id="IPR021858">
    <property type="entry name" value="Fun_TF"/>
</dbReference>
<dbReference type="GO" id="GO:0000976">
    <property type="term" value="F:transcription cis-regulatory region binding"/>
    <property type="evidence" value="ECO:0007669"/>
    <property type="project" value="TreeGrafter"/>
</dbReference>
<comment type="subcellular location">
    <subcellularLocation>
        <location evidence="1">Nucleus</location>
    </subcellularLocation>
</comment>
<sequence>MPRPAASTRPTARRKDPACGTCRKKCRKCDRKRPICDRCRIKGLPCDGYPPRFQFQENLTVSPDTDTPQVATPDSTVEQSSGTHQLLQDSWSGYERFETDLSSFYADEVPFDTSRLALPSPLSIATPDLTPDFSPPQPSPMPISFTRTADIGSDLVSDITTHQHIISHFDFILSEQLSIQVTGLSNPFREYVLPLAYQHQGVLHALLGLSLSHMNNSGLYNDQGLESLSMGYRLSATRSVASLAQKEKMSGLTHVDEEYLMAMVLLLVLNDVCISTIPTMGGHLDGVSSLCERITQADTSSCSKTVTFLISALAWFDILHGLIGTGQLFLSEKVREYVHDHDSPHIQTLAGCPPGLFSQLSRILSAGKSYLTGDIQGEGIEEVLETSKRFLQSWDAEQGAYPTVHHEWRRLAGAYRHACLLRLMRLPDPFATSCNDPRIQLSVAAILDICAVTPRDNVFYNRLLIPLLLARANTRSPHQMHYASLCIEDIQRATGFQYPAMTEICKGKTAEGYSWIF</sequence>
<dbReference type="CDD" id="cd00067">
    <property type="entry name" value="GAL4"/>
    <property type="match status" value="1"/>
</dbReference>
<dbReference type="GeneID" id="41995152"/>
<keyword evidence="2" id="KW-0539">Nucleus</keyword>
<dbReference type="PROSITE" id="PS50048">
    <property type="entry name" value="ZN2_CY6_FUNGAL_2"/>
    <property type="match status" value="1"/>
</dbReference>
<proteinExistence type="predicted"/>
<comment type="caution">
    <text evidence="5">The sequence shown here is derived from an EMBL/GenBank/DDBJ whole genome shotgun (WGS) entry which is preliminary data.</text>
</comment>
<keyword evidence="6" id="KW-1185">Reference proteome</keyword>
<dbReference type="RefSeq" id="XP_031016171.1">
    <property type="nucleotide sequence ID" value="XM_031159856.1"/>
</dbReference>
<dbReference type="InterPro" id="IPR036864">
    <property type="entry name" value="Zn2-C6_fun-type_DNA-bd_sf"/>
</dbReference>
<dbReference type="Proteomes" id="UP000253153">
    <property type="component" value="Unassembled WGS sequence"/>
</dbReference>
<dbReference type="OrthoDB" id="25818at2759"/>
<dbReference type="AlphaFoldDB" id="A0A366RS68"/>
<dbReference type="Pfam" id="PF11951">
    <property type="entry name" value="Fungal_trans_2"/>
    <property type="match status" value="1"/>
</dbReference>
<accession>A0A366RS68</accession>
<dbReference type="InterPro" id="IPR001138">
    <property type="entry name" value="Zn2Cys6_DnaBD"/>
</dbReference>
<dbReference type="Gene3D" id="4.10.240.10">
    <property type="entry name" value="Zn(2)-C6 fungal-type DNA-binding domain"/>
    <property type="match status" value="1"/>
</dbReference>